<evidence type="ECO:0000256" key="1">
    <source>
        <dbReference type="ARBA" id="ARBA00004370"/>
    </source>
</evidence>
<dbReference type="InterPro" id="IPR036286">
    <property type="entry name" value="LexA/Signal_pep-like_sf"/>
</dbReference>
<dbReference type="AlphaFoldDB" id="A0A3M8C9A0"/>
<reference evidence="7 8" key="1">
    <citation type="submission" date="2018-10" db="EMBL/GenBank/DDBJ databases">
        <title>Phylogenomics of Brevibacillus.</title>
        <authorList>
            <person name="Dunlap C."/>
        </authorList>
    </citation>
    <scope>NUCLEOTIDE SEQUENCE [LARGE SCALE GENOMIC DNA]</scope>
    <source>
        <strain evidence="7 8">JCM 12215</strain>
    </source>
</reference>
<dbReference type="GO" id="GO:0006465">
    <property type="term" value="P:signal peptide processing"/>
    <property type="evidence" value="ECO:0007669"/>
    <property type="project" value="UniProtKB-UniRule"/>
</dbReference>
<evidence type="ECO:0000313" key="7">
    <source>
        <dbReference type="EMBL" id="RNB71947.1"/>
    </source>
</evidence>
<evidence type="ECO:0000256" key="6">
    <source>
        <dbReference type="SAM" id="Phobius"/>
    </source>
</evidence>
<evidence type="ECO:0000313" key="8">
    <source>
        <dbReference type="Proteomes" id="UP000282028"/>
    </source>
</evidence>
<name>A0A3M8C9A0_9BACL</name>
<dbReference type="PANTHER" id="PTHR10806">
    <property type="entry name" value="SIGNAL PEPTIDASE COMPLEX CATALYTIC SUBUNIT SEC11"/>
    <property type="match status" value="1"/>
</dbReference>
<dbReference type="PANTHER" id="PTHR10806:SF6">
    <property type="entry name" value="SIGNAL PEPTIDASE COMPLEX CATALYTIC SUBUNIT SEC11"/>
    <property type="match status" value="1"/>
</dbReference>
<evidence type="ECO:0000256" key="2">
    <source>
        <dbReference type="ARBA" id="ARBA00022692"/>
    </source>
</evidence>
<dbReference type="InterPro" id="IPR019533">
    <property type="entry name" value="Peptidase_S26"/>
</dbReference>
<dbReference type="CDD" id="cd06530">
    <property type="entry name" value="S26_SPase_I"/>
    <property type="match status" value="1"/>
</dbReference>
<evidence type="ECO:0000256" key="4">
    <source>
        <dbReference type="ARBA" id="ARBA00023136"/>
    </source>
</evidence>
<keyword evidence="3 6" id="KW-1133">Transmembrane helix</keyword>
<comment type="caution">
    <text evidence="7">The sequence shown here is derived from an EMBL/GenBank/DDBJ whole genome shotgun (WGS) entry which is preliminary data.</text>
</comment>
<accession>A0A3M8C9A0</accession>
<evidence type="ECO:0000256" key="3">
    <source>
        <dbReference type="ARBA" id="ARBA00022989"/>
    </source>
</evidence>
<dbReference type="GO" id="GO:0009003">
    <property type="term" value="F:signal peptidase activity"/>
    <property type="evidence" value="ECO:0007669"/>
    <property type="project" value="UniProtKB-EC"/>
</dbReference>
<keyword evidence="2 6" id="KW-0812">Transmembrane</keyword>
<comment type="subcellular location">
    <subcellularLocation>
        <location evidence="1">Membrane</location>
    </subcellularLocation>
</comment>
<dbReference type="InterPro" id="IPR001733">
    <property type="entry name" value="Peptidase_S26B"/>
</dbReference>
<dbReference type="Proteomes" id="UP000282028">
    <property type="component" value="Unassembled WGS sequence"/>
</dbReference>
<dbReference type="GO" id="GO:0016020">
    <property type="term" value="C:membrane"/>
    <property type="evidence" value="ECO:0007669"/>
    <property type="project" value="UniProtKB-SubCell"/>
</dbReference>
<evidence type="ECO:0000256" key="5">
    <source>
        <dbReference type="NCBIfam" id="TIGR02228"/>
    </source>
</evidence>
<sequence length="187" mass="21190">MKEVIGVRFRWVKQAGLVFLALFTFTNLFLYTTSRWNPDQIPGYGDWRVLSVLTGSMSPAIAAGDMVIVVRYGQDQPRVGDIVTYYQNDKTRSLMTHRVMQRLENGYLQTKGDANKETDGGWTDPSRLLGKVVFTIPYAASFQQMLREPLTLGFLLAGFAAFLIYTQRKKNSKQDLTQTECIEGEVS</sequence>
<protein>
    <recommendedName>
        <fullName evidence="5">Signal peptidase I</fullName>
        <ecNumber evidence="5">3.4.21.89</ecNumber>
    </recommendedName>
</protein>
<keyword evidence="8" id="KW-1185">Reference proteome</keyword>
<proteinExistence type="predicted"/>
<dbReference type="GO" id="GO:0004252">
    <property type="term" value="F:serine-type endopeptidase activity"/>
    <property type="evidence" value="ECO:0007669"/>
    <property type="project" value="UniProtKB-UniRule"/>
</dbReference>
<keyword evidence="7" id="KW-0378">Hydrolase</keyword>
<dbReference type="EMBL" id="RHHR01000027">
    <property type="protein sequence ID" value="RNB71947.1"/>
    <property type="molecule type" value="Genomic_DNA"/>
</dbReference>
<dbReference type="NCBIfam" id="TIGR02228">
    <property type="entry name" value="sigpep_I_arch"/>
    <property type="match status" value="1"/>
</dbReference>
<feature type="transmembrane region" description="Helical" evidence="6">
    <location>
        <begin position="150"/>
        <end position="166"/>
    </location>
</feature>
<dbReference type="OrthoDB" id="1648066at2"/>
<organism evidence="7 8">
    <name type="scientific">Brevibacillus invocatus</name>
    <dbReference type="NCBI Taxonomy" id="173959"/>
    <lineage>
        <taxon>Bacteria</taxon>
        <taxon>Bacillati</taxon>
        <taxon>Bacillota</taxon>
        <taxon>Bacilli</taxon>
        <taxon>Bacillales</taxon>
        <taxon>Paenibacillaceae</taxon>
        <taxon>Brevibacillus</taxon>
    </lineage>
</organism>
<gene>
    <name evidence="7" type="ORF">EDM52_14375</name>
</gene>
<feature type="transmembrane region" description="Helical" evidence="6">
    <location>
        <begin position="12"/>
        <end position="31"/>
    </location>
</feature>
<dbReference type="SUPFAM" id="SSF51306">
    <property type="entry name" value="LexA/Signal peptidase"/>
    <property type="match status" value="1"/>
</dbReference>
<keyword evidence="4 6" id="KW-0472">Membrane</keyword>
<dbReference type="EC" id="3.4.21.89" evidence="5"/>